<feature type="transmembrane region" description="Helical" evidence="1">
    <location>
        <begin position="254"/>
        <end position="273"/>
    </location>
</feature>
<gene>
    <name evidence="3" type="ORF">FB45DRAFT_1033027</name>
</gene>
<feature type="transmembrane region" description="Helical" evidence="1">
    <location>
        <begin position="182"/>
        <end position="204"/>
    </location>
</feature>
<feature type="transmembrane region" description="Helical" evidence="1">
    <location>
        <begin position="103"/>
        <end position="122"/>
    </location>
</feature>
<proteinExistence type="predicted"/>
<name>A0AAD7BGW4_9AGAR</name>
<sequence length="299" mass="32690">MERDVQLSRSLFLSGIVIMAYDHILTLGPEIRHVWPTRRSFPSAWFLCLRYFSFCSNIVVALDTFVDFGPKLVPTRFNSADVRERIHSLVVPLTNYRCSVLDILVGFLILAQEIMIAVTICLRIYAMYALSKRLVVFMACAVMITVGVSAYAIVPTGKAPTVSVHAPGCYVPDSRVQELHLIGAWGAQLGGDVIAISLILYRAYTHGQGTTAVPGSLWGVLIRDGILYFVQVLISLANVANILVFYFGDIYTSTSLTWFTSAISATMMLRLMINLHVAAAPSRGDVTGSTKGRGEGCGG</sequence>
<feature type="domain" description="DUF6533" evidence="2">
    <location>
        <begin position="13"/>
        <end position="54"/>
    </location>
</feature>
<dbReference type="AlphaFoldDB" id="A0AAD7BGW4"/>
<accession>A0AAD7BGW4</accession>
<protein>
    <recommendedName>
        <fullName evidence="2">DUF6533 domain-containing protein</fullName>
    </recommendedName>
</protein>
<dbReference type="InterPro" id="IPR045340">
    <property type="entry name" value="DUF6533"/>
</dbReference>
<keyword evidence="4" id="KW-1185">Reference proteome</keyword>
<feature type="transmembrane region" description="Helical" evidence="1">
    <location>
        <begin position="134"/>
        <end position="154"/>
    </location>
</feature>
<keyword evidence="1" id="KW-0472">Membrane</keyword>
<evidence type="ECO:0000259" key="2">
    <source>
        <dbReference type="Pfam" id="PF20151"/>
    </source>
</evidence>
<dbReference type="Proteomes" id="UP001221142">
    <property type="component" value="Unassembled WGS sequence"/>
</dbReference>
<dbReference type="EMBL" id="JARKIF010000017">
    <property type="protein sequence ID" value="KAJ7620347.1"/>
    <property type="molecule type" value="Genomic_DNA"/>
</dbReference>
<keyword evidence="1" id="KW-1133">Transmembrane helix</keyword>
<organism evidence="3 4">
    <name type="scientific">Roridomyces roridus</name>
    <dbReference type="NCBI Taxonomy" id="1738132"/>
    <lineage>
        <taxon>Eukaryota</taxon>
        <taxon>Fungi</taxon>
        <taxon>Dikarya</taxon>
        <taxon>Basidiomycota</taxon>
        <taxon>Agaricomycotina</taxon>
        <taxon>Agaricomycetes</taxon>
        <taxon>Agaricomycetidae</taxon>
        <taxon>Agaricales</taxon>
        <taxon>Marasmiineae</taxon>
        <taxon>Mycenaceae</taxon>
        <taxon>Roridomyces</taxon>
    </lineage>
</organism>
<evidence type="ECO:0000313" key="3">
    <source>
        <dbReference type="EMBL" id="KAJ7620347.1"/>
    </source>
</evidence>
<feature type="transmembrane region" description="Helical" evidence="1">
    <location>
        <begin position="225"/>
        <end position="248"/>
    </location>
</feature>
<evidence type="ECO:0000256" key="1">
    <source>
        <dbReference type="SAM" id="Phobius"/>
    </source>
</evidence>
<feature type="transmembrane region" description="Helical" evidence="1">
    <location>
        <begin position="43"/>
        <end position="62"/>
    </location>
</feature>
<dbReference type="Pfam" id="PF20151">
    <property type="entry name" value="DUF6533"/>
    <property type="match status" value="1"/>
</dbReference>
<reference evidence="3" key="1">
    <citation type="submission" date="2023-03" db="EMBL/GenBank/DDBJ databases">
        <title>Massive genome expansion in bonnet fungi (Mycena s.s.) driven by repeated elements and novel gene families across ecological guilds.</title>
        <authorList>
            <consortium name="Lawrence Berkeley National Laboratory"/>
            <person name="Harder C.B."/>
            <person name="Miyauchi S."/>
            <person name="Viragh M."/>
            <person name="Kuo A."/>
            <person name="Thoen E."/>
            <person name="Andreopoulos B."/>
            <person name="Lu D."/>
            <person name="Skrede I."/>
            <person name="Drula E."/>
            <person name="Henrissat B."/>
            <person name="Morin E."/>
            <person name="Kohler A."/>
            <person name="Barry K."/>
            <person name="LaButti K."/>
            <person name="Morin E."/>
            <person name="Salamov A."/>
            <person name="Lipzen A."/>
            <person name="Mereny Z."/>
            <person name="Hegedus B."/>
            <person name="Baldrian P."/>
            <person name="Stursova M."/>
            <person name="Weitz H."/>
            <person name="Taylor A."/>
            <person name="Grigoriev I.V."/>
            <person name="Nagy L.G."/>
            <person name="Martin F."/>
            <person name="Kauserud H."/>
        </authorList>
    </citation>
    <scope>NUCLEOTIDE SEQUENCE</scope>
    <source>
        <strain evidence="3">9284</strain>
    </source>
</reference>
<evidence type="ECO:0000313" key="4">
    <source>
        <dbReference type="Proteomes" id="UP001221142"/>
    </source>
</evidence>
<keyword evidence="1" id="KW-0812">Transmembrane</keyword>
<comment type="caution">
    <text evidence="3">The sequence shown here is derived from an EMBL/GenBank/DDBJ whole genome shotgun (WGS) entry which is preliminary data.</text>
</comment>